<dbReference type="Proteomes" id="UP001283341">
    <property type="component" value="Unassembled WGS sequence"/>
</dbReference>
<accession>A0AAE0I1C6</accession>
<name>A0AAE0I1C6_9PEZI</name>
<keyword evidence="9" id="KW-1185">Reference proteome</keyword>
<dbReference type="SUPFAM" id="SSF57667">
    <property type="entry name" value="beta-beta-alpha zinc fingers"/>
    <property type="match status" value="1"/>
</dbReference>
<reference evidence="8" key="2">
    <citation type="submission" date="2023-06" db="EMBL/GenBank/DDBJ databases">
        <authorList>
            <consortium name="Lawrence Berkeley National Laboratory"/>
            <person name="Haridas S."/>
            <person name="Hensen N."/>
            <person name="Bonometti L."/>
            <person name="Westerberg I."/>
            <person name="Brannstrom I.O."/>
            <person name="Guillou S."/>
            <person name="Cros-Aarteil S."/>
            <person name="Calhoun S."/>
            <person name="Kuo A."/>
            <person name="Mondo S."/>
            <person name="Pangilinan J."/>
            <person name="Riley R."/>
            <person name="Labutti K."/>
            <person name="Andreopoulos B."/>
            <person name="Lipzen A."/>
            <person name="Chen C."/>
            <person name="Yanf M."/>
            <person name="Daum C."/>
            <person name="Ng V."/>
            <person name="Clum A."/>
            <person name="Steindorff A."/>
            <person name="Ohm R."/>
            <person name="Martin F."/>
            <person name="Silar P."/>
            <person name="Natvig D."/>
            <person name="Lalanne C."/>
            <person name="Gautier V."/>
            <person name="Ament-Velasquez S.L."/>
            <person name="Kruys A."/>
            <person name="Hutchinson M.I."/>
            <person name="Powell A.J."/>
            <person name="Barry K."/>
            <person name="Miller A.N."/>
            <person name="Grigoriev I.V."/>
            <person name="Debuchy R."/>
            <person name="Gladieux P."/>
            <person name="Thoren M.H."/>
            <person name="Johannesson H."/>
        </authorList>
    </citation>
    <scope>NUCLEOTIDE SEQUENCE</scope>
    <source>
        <strain evidence="8">CBS 118394</strain>
    </source>
</reference>
<evidence type="ECO:0000256" key="3">
    <source>
        <dbReference type="ARBA" id="ARBA00022771"/>
    </source>
</evidence>
<dbReference type="PROSITE" id="PS50157">
    <property type="entry name" value="ZINC_FINGER_C2H2_2"/>
    <property type="match status" value="1"/>
</dbReference>
<keyword evidence="1" id="KW-0479">Metal-binding</keyword>
<dbReference type="InterPro" id="IPR036236">
    <property type="entry name" value="Znf_C2H2_sf"/>
</dbReference>
<organism evidence="8 9">
    <name type="scientific">Apodospora peruviana</name>
    <dbReference type="NCBI Taxonomy" id="516989"/>
    <lineage>
        <taxon>Eukaryota</taxon>
        <taxon>Fungi</taxon>
        <taxon>Dikarya</taxon>
        <taxon>Ascomycota</taxon>
        <taxon>Pezizomycotina</taxon>
        <taxon>Sordariomycetes</taxon>
        <taxon>Sordariomycetidae</taxon>
        <taxon>Sordariales</taxon>
        <taxon>Lasiosphaeriaceae</taxon>
        <taxon>Apodospora</taxon>
    </lineage>
</organism>
<keyword evidence="3 6" id="KW-0863">Zinc-finger</keyword>
<keyword evidence="2" id="KW-0677">Repeat</keyword>
<proteinExistence type="predicted"/>
<dbReference type="AlphaFoldDB" id="A0AAE0I1C6"/>
<evidence type="ECO:0000259" key="7">
    <source>
        <dbReference type="PROSITE" id="PS50157"/>
    </source>
</evidence>
<dbReference type="PANTHER" id="PTHR14003:SF19">
    <property type="entry name" value="YY2 TRANSCRIPTION FACTOR"/>
    <property type="match status" value="1"/>
</dbReference>
<dbReference type="GO" id="GO:0008270">
    <property type="term" value="F:zinc ion binding"/>
    <property type="evidence" value="ECO:0007669"/>
    <property type="project" value="UniProtKB-KW"/>
</dbReference>
<keyword evidence="4" id="KW-0862">Zinc</keyword>
<dbReference type="GO" id="GO:0000785">
    <property type="term" value="C:chromatin"/>
    <property type="evidence" value="ECO:0007669"/>
    <property type="project" value="TreeGrafter"/>
</dbReference>
<protein>
    <recommendedName>
        <fullName evidence="5">C2H2 type master regulator of conidiophore development brlA</fullName>
    </recommendedName>
</protein>
<feature type="domain" description="C2H2-type" evidence="7">
    <location>
        <begin position="156"/>
        <end position="186"/>
    </location>
</feature>
<dbReference type="InterPro" id="IPR013087">
    <property type="entry name" value="Znf_C2H2_type"/>
</dbReference>
<dbReference type="GO" id="GO:0000978">
    <property type="term" value="F:RNA polymerase II cis-regulatory region sequence-specific DNA binding"/>
    <property type="evidence" value="ECO:0007669"/>
    <property type="project" value="TreeGrafter"/>
</dbReference>
<dbReference type="PANTHER" id="PTHR14003">
    <property type="entry name" value="TRANSCRIPTIONAL REPRESSOR PROTEIN YY"/>
    <property type="match status" value="1"/>
</dbReference>
<reference evidence="8" key="1">
    <citation type="journal article" date="2023" name="Mol. Phylogenet. Evol.">
        <title>Genome-scale phylogeny and comparative genomics of the fungal order Sordariales.</title>
        <authorList>
            <person name="Hensen N."/>
            <person name="Bonometti L."/>
            <person name="Westerberg I."/>
            <person name="Brannstrom I.O."/>
            <person name="Guillou S."/>
            <person name="Cros-Aarteil S."/>
            <person name="Calhoun S."/>
            <person name="Haridas S."/>
            <person name="Kuo A."/>
            <person name="Mondo S."/>
            <person name="Pangilinan J."/>
            <person name="Riley R."/>
            <person name="LaButti K."/>
            <person name="Andreopoulos B."/>
            <person name="Lipzen A."/>
            <person name="Chen C."/>
            <person name="Yan M."/>
            <person name="Daum C."/>
            <person name="Ng V."/>
            <person name="Clum A."/>
            <person name="Steindorff A."/>
            <person name="Ohm R.A."/>
            <person name="Martin F."/>
            <person name="Silar P."/>
            <person name="Natvig D.O."/>
            <person name="Lalanne C."/>
            <person name="Gautier V."/>
            <person name="Ament-Velasquez S.L."/>
            <person name="Kruys A."/>
            <person name="Hutchinson M.I."/>
            <person name="Powell A.J."/>
            <person name="Barry K."/>
            <person name="Miller A.N."/>
            <person name="Grigoriev I.V."/>
            <person name="Debuchy R."/>
            <person name="Gladieux P."/>
            <person name="Hiltunen Thoren M."/>
            <person name="Johannesson H."/>
        </authorList>
    </citation>
    <scope>NUCLEOTIDE SEQUENCE</scope>
    <source>
        <strain evidence="8">CBS 118394</strain>
    </source>
</reference>
<dbReference type="Gene3D" id="3.30.160.60">
    <property type="entry name" value="Classic Zinc Finger"/>
    <property type="match status" value="1"/>
</dbReference>
<evidence type="ECO:0000256" key="1">
    <source>
        <dbReference type="ARBA" id="ARBA00022723"/>
    </source>
</evidence>
<dbReference type="PROSITE" id="PS00028">
    <property type="entry name" value="ZINC_FINGER_C2H2_1"/>
    <property type="match status" value="1"/>
</dbReference>
<sequence length="214" mass="23835">MSDDQFPGLGEFHFANAQLPTNSDNQTPTIESFDQPLSLRLESFALAAGESEGGGEEVYDTFGAQHHIPMSESQAAISWEPVLVPPARTVTVSSRLSVDTSSTNSSTSTAASPTAVSYSARFPGSHFSSRSMCPLCPGKSFKSLRCHMRVHRPKHYPCLESGCQKAFRTRNELDRHKGHRHRRGHQVRCPVCVREFRGARKDNLNRHIKRYHGN</sequence>
<evidence type="ECO:0000313" key="9">
    <source>
        <dbReference type="Proteomes" id="UP001283341"/>
    </source>
</evidence>
<comment type="caution">
    <text evidence="8">The sequence shown here is derived from an EMBL/GenBank/DDBJ whole genome shotgun (WGS) entry which is preliminary data.</text>
</comment>
<evidence type="ECO:0000256" key="4">
    <source>
        <dbReference type="ARBA" id="ARBA00022833"/>
    </source>
</evidence>
<dbReference type="GO" id="GO:0000981">
    <property type="term" value="F:DNA-binding transcription factor activity, RNA polymerase II-specific"/>
    <property type="evidence" value="ECO:0007669"/>
    <property type="project" value="TreeGrafter"/>
</dbReference>
<dbReference type="EMBL" id="JAUEDM010000005">
    <property type="protein sequence ID" value="KAK3316783.1"/>
    <property type="molecule type" value="Genomic_DNA"/>
</dbReference>
<evidence type="ECO:0000313" key="8">
    <source>
        <dbReference type="EMBL" id="KAK3316783.1"/>
    </source>
</evidence>
<gene>
    <name evidence="8" type="ORF">B0H66DRAFT_305658</name>
</gene>
<evidence type="ECO:0000256" key="5">
    <source>
        <dbReference type="ARBA" id="ARBA00044085"/>
    </source>
</evidence>
<dbReference type="GO" id="GO:0005667">
    <property type="term" value="C:transcription regulator complex"/>
    <property type="evidence" value="ECO:0007669"/>
    <property type="project" value="TreeGrafter"/>
</dbReference>
<evidence type="ECO:0000256" key="2">
    <source>
        <dbReference type="ARBA" id="ARBA00022737"/>
    </source>
</evidence>
<evidence type="ECO:0000256" key="6">
    <source>
        <dbReference type="PROSITE-ProRule" id="PRU00042"/>
    </source>
</evidence>
<dbReference type="SMART" id="SM00355">
    <property type="entry name" value="ZnF_C2H2"/>
    <property type="match status" value="3"/>
</dbReference>